<protein>
    <submittedName>
        <fullName evidence="1">PAS domain-containing protein</fullName>
    </submittedName>
</protein>
<name>A0A1Y6C0V8_9PROT</name>
<sequence length="182" mass="20477">MQARQRNVGEQVLICRPANLAAVLRDAFYEPMRTLLGYWRERVGPGGVLDRTRLHPEELAPLLPNLFLMDRLEGAPFDIAFRLVGTAIPQIEGEITGRSLSSLIARSEHPMVWEHYERALAGELCLRRQTLVWQDRDYVRYDVLLLPMSRGGAAIDALLGMALYRLLGDGPDRVAMPVGPMV</sequence>
<proteinExistence type="predicted"/>
<dbReference type="Proteomes" id="UP000192917">
    <property type="component" value="Unassembled WGS sequence"/>
</dbReference>
<reference evidence="1 2" key="1">
    <citation type="submission" date="2017-04" db="EMBL/GenBank/DDBJ databases">
        <authorList>
            <person name="Afonso C.L."/>
            <person name="Miller P.J."/>
            <person name="Scott M.A."/>
            <person name="Spackman E."/>
            <person name="Goraichik I."/>
            <person name="Dimitrov K.M."/>
            <person name="Suarez D.L."/>
            <person name="Swayne D.E."/>
        </authorList>
    </citation>
    <scope>NUCLEOTIDE SEQUENCE [LARGE SCALE GENOMIC DNA]</scope>
    <source>
        <strain evidence="1 2">USBA 355</strain>
    </source>
</reference>
<organism evidence="1 2">
    <name type="scientific">Tistlia consotensis USBA 355</name>
    <dbReference type="NCBI Taxonomy" id="560819"/>
    <lineage>
        <taxon>Bacteria</taxon>
        <taxon>Pseudomonadati</taxon>
        <taxon>Pseudomonadota</taxon>
        <taxon>Alphaproteobacteria</taxon>
        <taxon>Rhodospirillales</taxon>
        <taxon>Rhodovibrionaceae</taxon>
        <taxon>Tistlia</taxon>
    </lineage>
</organism>
<accession>A0A1Y6C0V8</accession>
<gene>
    <name evidence="1" type="ORF">SAMN05428998_11341</name>
</gene>
<dbReference type="RefSeq" id="WP_085123722.1">
    <property type="nucleotide sequence ID" value="NZ_FWZX01000013.1"/>
</dbReference>
<dbReference type="InterPro" id="IPR009922">
    <property type="entry name" value="DUF1457"/>
</dbReference>
<dbReference type="AlphaFoldDB" id="A0A1Y6C0V8"/>
<dbReference type="STRING" id="560819.SAMN05428998_11341"/>
<keyword evidence="2" id="KW-1185">Reference proteome</keyword>
<dbReference type="EMBL" id="FWZX01000013">
    <property type="protein sequence ID" value="SMF38576.1"/>
    <property type="molecule type" value="Genomic_DNA"/>
</dbReference>
<dbReference type="Pfam" id="PF07310">
    <property type="entry name" value="PAS_5"/>
    <property type="match status" value="1"/>
</dbReference>
<evidence type="ECO:0000313" key="1">
    <source>
        <dbReference type="EMBL" id="SMF38576.1"/>
    </source>
</evidence>
<evidence type="ECO:0000313" key="2">
    <source>
        <dbReference type="Proteomes" id="UP000192917"/>
    </source>
</evidence>